<protein>
    <recommendedName>
        <fullName evidence="1">Helix-turn-helix domain-containing protein</fullName>
    </recommendedName>
</protein>
<evidence type="ECO:0000313" key="2">
    <source>
        <dbReference type="EMBL" id="KIU09838.1"/>
    </source>
</evidence>
<evidence type="ECO:0000259" key="1">
    <source>
        <dbReference type="Pfam" id="PF12728"/>
    </source>
</evidence>
<comment type="caution">
    <text evidence="2">The sequence shown here is derived from an EMBL/GenBank/DDBJ whole genome shotgun (WGS) entry which is preliminary data.</text>
</comment>
<dbReference type="PATRIC" id="fig|1423.173.peg.3688"/>
<dbReference type="EMBL" id="JXBC01000007">
    <property type="protein sequence ID" value="KIU09838.1"/>
    <property type="molecule type" value="Genomic_DNA"/>
</dbReference>
<evidence type="ECO:0000313" key="3">
    <source>
        <dbReference type="Proteomes" id="UP000032247"/>
    </source>
</evidence>
<sequence>MDKIINIANEPISDKEKADKIRSYLSDQLIDSKSAAKYLGISRTTFYSKVEEGKILPVADRYLKSDLDKYLKTKDIDKSKVNIRYNSKSDSSRSSKKSGFLAKVKSKGQTYIYLKRAVTIPGKGQRHKTIHSFGSLPKAIEELEKFLTHPNEIPSSLKEAGFGQSDIQKWLDDLNSEFEAK</sequence>
<feature type="domain" description="Helix-turn-helix" evidence="1">
    <location>
        <begin position="33"/>
        <end position="73"/>
    </location>
</feature>
<organism evidence="2 3">
    <name type="scientific">Bacillus subtilis</name>
    <dbReference type="NCBI Taxonomy" id="1423"/>
    <lineage>
        <taxon>Bacteria</taxon>
        <taxon>Bacillati</taxon>
        <taxon>Bacillota</taxon>
        <taxon>Bacilli</taxon>
        <taxon>Bacillales</taxon>
        <taxon>Bacillaceae</taxon>
        <taxon>Bacillus</taxon>
    </lineage>
</organism>
<accession>A0A0D1IL32</accession>
<dbReference type="InterPro" id="IPR041657">
    <property type="entry name" value="HTH_17"/>
</dbReference>
<dbReference type="Pfam" id="PF12728">
    <property type="entry name" value="HTH_17"/>
    <property type="match status" value="1"/>
</dbReference>
<dbReference type="AlphaFoldDB" id="A0A0D1IL32"/>
<dbReference type="Proteomes" id="UP000032247">
    <property type="component" value="Unassembled WGS sequence"/>
</dbReference>
<reference evidence="2 3" key="1">
    <citation type="submission" date="2014-12" db="EMBL/GenBank/DDBJ databases">
        <title>Comparative genome analysis of Bacillus coagulans HM-08, Clostridium butyricum HM-68, Bacillus subtilis HM-66 and Bacillus licheniformis BL-09.</title>
        <authorList>
            <person name="Zhang H."/>
        </authorList>
    </citation>
    <scope>NUCLEOTIDE SEQUENCE [LARGE SCALE GENOMIC DNA]</scope>
    <source>
        <strain evidence="2 3">HM-66</strain>
    </source>
</reference>
<proteinExistence type="predicted"/>
<gene>
    <name evidence="2" type="ORF">SC09_contig10orf00007</name>
</gene>
<name>A0A0D1IL32_BACIU</name>